<keyword evidence="4" id="KW-0804">Transcription</keyword>
<dbReference type="PROSITE" id="PS00894">
    <property type="entry name" value="HTH_DEOR_1"/>
    <property type="match status" value="1"/>
</dbReference>
<dbReference type="PROSITE" id="PS51000">
    <property type="entry name" value="HTH_DEOR_2"/>
    <property type="match status" value="1"/>
</dbReference>
<protein>
    <submittedName>
        <fullName evidence="6">DeoR/GlpR transcriptional regulator</fullName>
    </submittedName>
</protein>
<dbReference type="InterPro" id="IPR036390">
    <property type="entry name" value="WH_DNA-bd_sf"/>
</dbReference>
<evidence type="ECO:0000313" key="7">
    <source>
        <dbReference type="Proteomes" id="UP000288071"/>
    </source>
</evidence>
<dbReference type="Gene3D" id="1.10.10.10">
    <property type="entry name" value="Winged helix-like DNA-binding domain superfamily/Winged helix DNA-binding domain"/>
    <property type="match status" value="1"/>
</dbReference>
<dbReference type="PANTHER" id="PTHR30363:SF4">
    <property type="entry name" value="GLYCEROL-3-PHOSPHATE REGULON REPRESSOR"/>
    <property type="match status" value="1"/>
</dbReference>
<keyword evidence="7" id="KW-1185">Reference proteome</keyword>
<evidence type="ECO:0000259" key="5">
    <source>
        <dbReference type="PROSITE" id="PS51000"/>
    </source>
</evidence>
<dbReference type="InterPro" id="IPR018356">
    <property type="entry name" value="Tscrpt_reg_HTH_DeoR_CS"/>
</dbReference>
<dbReference type="SMART" id="SM00420">
    <property type="entry name" value="HTH_DEOR"/>
    <property type="match status" value="1"/>
</dbReference>
<dbReference type="InterPro" id="IPR036388">
    <property type="entry name" value="WH-like_DNA-bd_sf"/>
</dbReference>
<accession>A0A3S3L9E2</accession>
<dbReference type="InterPro" id="IPR001034">
    <property type="entry name" value="DeoR_HTH"/>
</dbReference>
<dbReference type="GO" id="GO:0003677">
    <property type="term" value="F:DNA binding"/>
    <property type="evidence" value="ECO:0007669"/>
    <property type="project" value="UniProtKB-KW"/>
</dbReference>
<dbReference type="SMART" id="SM01134">
    <property type="entry name" value="DeoRC"/>
    <property type="match status" value="1"/>
</dbReference>
<keyword evidence="2" id="KW-0805">Transcription regulation</keyword>
<proteinExistence type="predicted"/>
<dbReference type="InterPro" id="IPR037171">
    <property type="entry name" value="NagB/RpiA_transferase-like"/>
</dbReference>
<reference evidence="6" key="2">
    <citation type="submission" date="2019-01" db="EMBL/GenBank/DDBJ databases">
        <authorList>
            <person name="Li Y."/>
        </authorList>
    </citation>
    <scope>NUCLEOTIDE SEQUENCE [LARGE SCALE GENOMIC DNA]</scope>
    <source>
        <strain evidence="6">CGMCC 1.12963</strain>
    </source>
</reference>
<dbReference type="SUPFAM" id="SSF46785">
    <property type="entry name" value="Winged helix' DNA-binding domain"/>
    <property type="match status" value="1"/>
</dbReference>
<feature type="domain" description="HTH deoR-type" evidence="5">
    <location>
        <begin position="3"/>
        <end position="58"/>
    </location>
</feature>
<evidence type="ECO:0000256" key="4">
    <source>
        <dbReference type="ARBA" id="ARBA00023163"/>
    </source>
</evidence>
<comment type="caution">
    <text evidence="6">The sequence shown here is derived from an EMBL/GenBank/DDBJ whole genome shotgun (WGS) entry which is preliminary data.</text>
</comment>
<evidence type="ECO:0000313" key="6">
    <source>
        <dbReference type="EMBL" id="RWR48367.1"/>
    </source>
</evidence>
<dbReference type="EMBL" id="SAVA01000015">
    <property type="protein sequence ID" value="RWR48367.1"/>
    <property type="molecule type" value="Genomic_DNA"/>
</dbReference>
<dbReference type="RefSeq" id="WP_113902139.1">
    <property type="nucleotide sequence ID" value="NZ_JBHSOM010000019.1"/>
</dbReference>
<name>A0A3S3L9E2_9RHOB</name>
<dbReference type="SUPFAM" id="SSF100950">
    <property type="entry name" value="NagB/RpiA/CoA transferase-like"/>
    <property type="match status" value="1"/>
</dbReference>
<gene>
    <name evidence="6" type="ORF">EOW66_18180</name>
</gene>
<dbReference type="GO" id="GO:0003700">
    <property type="term" value="F:DNA-binding transcription factor activity"/>
    <property type="evidence" value="ECO:0007669"/>
    <property type="project" value="InterPro"/>
</dbReference>
<dbReference type="Pfam" id="PF00455">
    <property type="entry name" value="DeoRC"/>
    <property type="match status" value="1"/>
</dbReference>
<dbReference type="Proteomes" id="UP000288071">
    <property type="component" value="Unassembled WGS sequence"/>
</dbReference>
<dbReference type="PRINTS" id="PR00037">
    <property type="entry name" value="HTHLACR"/>
</dbReference>
<keyword evidence="3" id="KW-0238">DNA-binding</keyword>
<evidence type="ECO:0000256" key="3">
    <source>
        <dbReference type="ARBA" id="ARBA00023125"/>
    </source>
</evidence>
<reference evidence="6" key="1">
    <citation type="submission" date="2019-01" db="EMBL/GenBank/DDBJ databases">
        <title>Sinorhodobacter populi sp. nov. isolated from the symptomatic bark tissue of Populus euramericana canker.</title>
        <authorList>
            <person name="Xu G."/>
        </authorList>
    </citation>
    <scope>NUCLEOTIDE SEQUENCE [LARGE SCALE GENOMIC DNA]</scope>
    <source>
        <strain evidence="6">CGMCC 1.12963</strain>
    </source>
</reference>
<keyword evidence="1" id="KW-0678">Repressor</keyword>
<dbReference type="Pfam" id="PF08220">
    <property type="entry name" value="HTH_DeoR"/>
    <property type="match status" value="1"/>
</dbReference>
<evidence type="ECO:0000256" key="1">
    <source>
        <dbReference type="ARBA" id="ARBA00022491"/>
    </source>
</evidence>
<dbReference type="PANTHER" id="PTHR30363">
    <property type="entry name" value="HTH-TYPE TRANSCRIPTIONAL REGULATOR SRLR-RELATED"/>
    <property type="match status" value="1"/>
</dbReference>
<dbReference type="InterPro" id="IPR050313">
    <property type="entry name" value="Carb_Metab_HTH_regulators"/>
</dbReference>
<sequence>MWAHERKSKILEILGRDGKVYTNTLAQLFDVSRETVRRDLLEMEEDGDILRVHGGAMQRRPDITPEPAFHERRGVQSEFKAAIGSCACDLIPPGSTLFIDAGTTTLAFAQELARRGNMRIITNALEIARITAPVDSCDTLLLGGRPHSDVPATYGEMTLAEIDRFLADFAVISPVGMHPTRGATDYEIHEAEVARTMMRRARACIMLCHADKIGIESRVTICRPDEIDHLVTDSRAPVDLTLLRGTVHYARPPA</sequence>
<dbReference type="InterPro" id="IPR014036">
    <property type="entry name" value="DeoR-like_C"/>
</dbReference>
<organism evidence="6 7">
    <name type="scientific">Paenirhodobacter huangdaonensis</name>
    <dbReference type="NCBI Taxonomy" id="2501515"/>
    <lineage>
        <taxon>Bacteria</taxon>
        <taxon>Pseudomonadati</taxon>
        <taxon>Pseudomonadota</taxon>
        <taxon>Alphaproteobacteria</taxon>
        <taxon>Rhodobacterales</taxon>
        <taxon>Rhodobacter group</taxon>
        <taxon>Paenirhodobacter</taxon>
    </lineage>
</organism>
<evidence type="ECO:0000256" key="2">
    <source>
        <dbReference type="ARBA" id="ARBA00023015"/>
    </source>
</evidence>
<dbReference type="AlphaFoldDB" id="A0A3S3L9E2"/>